<dbReference type="EMBL" id="QUSW01000006">
    <property type="protein sequence ID" value="RQP22918.1"/>
    <property type="molecule type" value="Genomic_DNA"/>
</dbReference>
<reference evidence="1 2" key="1">
    <citation type="submission" date="2018-08" db="EMBL/GenBank/DDBJ databases">
        <authorList>
            <person name="Khan S.A."/>
            <person name="Jeon C.O."/>
            <person name="Chun B.H."/>
            <person name="Jeong S.E."/>
        </authorList>
    </citation>
    <scope>NUCLEOTIDE SEQUENCE [LARGE SCALE GENOMIC DNA]</scope>
    <source>
        <strain evidence="1 2">S-16</strain>
    </source>
</reference>
<accession>A0A3N7HLB9</accession>
<dbReference type="InterPro" id="IPR013320">
    <property type="entry name" value="ConA-like_dom_sf"/>
</dbReference>
<evidence type="ECO:0008006" key="3">
    <source>
        <dbReference type="Google" id="ProtNLM"/>
    </source>
</evidence>
<sequence length="194" mass="20527">MSASGLAASFATETVGAVPAGWTCGVTGRGQPHWAVVADPHAPSGSGKVLQQDGAGTFPWCVKGGTSIANGFVEVKFKPMRGREDQAGGVVWRWKDGDHYYVARANALENNVSLYYTESGSRKTIKYVDAPVASGAWHMLRVDFSETRIAVSLDGKRYIEVDDSHITGAGAVGVWTKADSVTAFDEFNAGATAP</sequence>
<keyword evidence="2" id="KW-1185">Reference proteome</keyword>
<reference evidence="1 2" key="2">
    <citation type="submission" date="2018-12" db="EMBL/GenBank/DDBJ databases">
        <title>Rhizobacter gummiphilus sp. nov., a rubber-degrading bacterium isolated from the soil of a botanical garden in Japan.</title>
        <authorList>
            <person name="Shunsuke S.S."/>
        </authorList>
    </citation>
    <scope>NUCLEOTIDE SEQUENCE [LARGE SCALE GENOMIC DNA]</scope>
    <source>
        <strain evidence="1 2">S-16</strain>
    </source>
</reference>
<proteinExistence type="predicted"/>
<organism evidence="1 2">
    <name type="scientific">Piscinibacter terrae</name>
    <dbReference type="NCBI Taxonomy" id="2496871"/>
    <lineage>
        <taxon>Bacteria</taxon>
        <taxon>Pseudomonadati</taxon>
        <taxon>Pseudomonadota</taxon>
        <taxon>Betaproteobacteria</taxon>
        <taxon>Burkholderiales</taxon>
        <taxon>Sphaerotilaceae</taxon>
        <taxon>Piscinibacter</taxon>
    </lineage>
</organism>
<dbReference type="AlphaFoldDB" id="A0A3N7HLB9"/>
<dbReference type="SUPFAM" id="SSF49899">
    <property type="entry name" value="Concanavalin A-like lectins/glucanases"/>
    <property type="match status" value="1"/>
</dbReference>
<dbReference type="Proteomes" id="UP000267464">
    <property type="component" value="Unassembled WGS sequence"/>
</dbReference>
<name>A0A3N7HLB9_9BURK</name>
<dbReference type="OrthoDB" id="9760711at2"/>
<evidence type="ECO:0000313" key="1">
    <source>
        <dbReference type="EMBL" id="RQP22918.1"/>
    </source>
</evidence>
<evidence type="ECO:0000313" key="2">
    <source>
        <dbReference type="Proteomes" id="UP000267464"/>
    </source>
</evidence>
<dbReference type="Gene3D" id="2.60.120.560">
    <property type="entry name" value="Exo-inulinase, domain 1"/>
    <property type="match status" value="1"/>
</dbReference>
<gene>
    <name evidence="1" type="ORF">DZC73_20940</name>
</gene>
<comment type="caution">
    <text evidence="1">The sequence shown here is derived from an EMBL/GenBank/DDBJ whole genome shotgun (WGS) entry which is preliminary data.</text>
</comment>
<protein>
    <recommendedName>
        <fullName evidence="3">3-keto-disaccharide hydrolase domain-containing protein</fullName>
    </recommendedName>
</protein>